<dbReference type="EMBL" id="GL945506">
    <property type="protein sequence ID" value="EGN92354.1"/>
    <property type="molecule type" value="Genomic_DNA"/>
</dbReference>
<dbReference type="Proteomes" id="UP000008063">
    <property type="component" value="Unassembled WGS sequence"/>
</dbReference>
<sequence length="298" mass="33295">MISHVTWKIKSKSTKVKLNCHTSEYILFPISHVSFCELLTKQTPFNINNKIHCDIITLGVDVGSKAMVGPPGSFKTCHPATLHLKQSQNPLSTKLTAILQLHNIVAKHLYFHDPPGMNTSVSLLTPSKKQKHLAIKDELIEMLDEANCLYLAGSLMDLLYDWTDKLVAVKKSCSPVIKIPQLCFVHSALAIPQNVQDSQAAVYLLEEKINRKFVKYINNNSASPRDGLLPSQFNIALFLCFAQYCSLPLLRSILLSSSASLNIALFLCFAQYCSLPLLHSIRSIQAHARLGVPVWFLR</sequence>
<evidence type="ECO:0000313" key="2">
    <source>
        <dbReference type="Proteomes" id="UP000008063"/>
    </source>
</evidence>
<organism evidence="2">
    <name type="scientific">Serpula lacrymans var. lacrymans (strain S7.3)</name>
    <name type="common">Dry rot fungus</name>
    <dbReference type="NCBI Taxonomy" id="936435"/>
    <lineage>
        <taxon>Eukaryota</taxon>
        <taxon>Fungi</taxon>
        <taxon>Dikarya</taxon>
        <taxon>Basidiomycota</taxon>
        <taxon>Agaricomycotina</taxon>
        <taxon>Agaricomycetes</taxon>
        <taxon>Agaricomycetidae</taxon>
        <taxon>Boletales</taxon>
        <taxon>Coniophorineae</taxon>
        <taxon>Serpulaceae</taxon>
        <taxon>Serpula</taxon>
    </lineage>
</organism>
<protein>
    <submittedName>
        <fullName evidence="1">Uncharacterized protein</fullName>
    </submittedName>
</protein>
<evidence type="ECO:0000313" key="1">
    <source>
        <dbReference type="EMBL" id="EGN92354.1"/>
    </source>
</evidence>
<keyword evidence="2" id="KW-1185">Reference proteome</keyword>
<dbReference type="InParanoid" id="F8QH26"/>
<dbReference type="HOGENOM" id="CLU_934350_0_0_1"/>
<gene>
    <name evidence="1" type="ORF">SERLA73DRAFT_127553</name>
</gene>
<dbReference type="AlphaFoldDB" id="F8QH26"/>
<name>F8QH26_SERL3</name>
<reference evidence="2" key="1">
    <citation type="journal article" date="2011" name="Science">
        <title>The plant cell wall-decomposing machinery underlies the functional diversity of forest fungi.</title>
        <authorList>
            <person name="Eastwood D.C."/>
            <person name="Floudas D."/>
            <person name="Binder M."/>
            <person name="Majcherczyk A."/>
            <person name="Schneider P."/>
            <person name="Aerts A."/>
            <person name="Asiegbu F.O."/>
            <person name="Baker S.E."/>
            <person name="Barry K."/>
            <person name="Bendiksby M."/>
            <person name="Blumentritt M."/>
            <person name="Coutinho P.M."/>
            <person name="Cullen D."/>
            <person name="de Vries R.P."/>
            <person name="Gathman A."/>
            <person name="Goodell B."/>
            <person name="Henrissat B."/>
            <person name="Ihrmark K."/>
            <person name="Kauserud H."/>
            <person name="Kohler A."/>
            <person name="LaButti K."/>
            <person name="Lapidus A."/>
            <person name="Lavin J.L."/>
            <person name="Lee Y.-H."/>
            <person name="Lindquist E."/>
            <person name="Lilly W."/>
            <person name="Lucas S."/>
            <person name="Morin E."/>
            <person name="Murat C."/>
            <person name="Oguiza J.A."/>
            <person name="Park J."/>
            <person name="Pisabarro A.G."/>
            <person name="Riley R."/>
            <person name="Rosling A."/>
            <person name="Salamov A."/>
            <person name="Schmidt O."/>
            <person name="Schmutz J."/>
            <person name="Skrede I."/>
            <person name="Stenlid J."/>
            <person name="Wiebenga A."/>
            <person name="Xie X."/>
            <person name="Kuees U."/>
            <person name="Hibbett D.S."/>
            <person name="Hoffmeister D."/>
            <person name="Hoegberg N."/>
            <person name="Martin F."/>
            <person name="Grigoriev I.V."/>
            <person name="Watkinson S.C."/>
        </authorList>
    </citation>
    <scope>NUCLEOTIDE SEQUENCE [LARGE SCALE GENOMIC DNA]</scope>
    <source>
        <strain evidence="2">strain S7.3</strain>
    </source>
</reference>
<dbReference type="STRING" id="936435.F8QH26"/>
<proteinExistence type="predicted"/>
<accession>F8QH26</accession>